<evidence type="ECO:0000313" key="8">
    <source>
        <dbReference type="Proteomes" id="UP001403385"/>
    </source>
</evidence>
<evidence type="ECO:0000256" key="1">
    <source>
        <dbReference type="ARBA" id="ARBA00022722"/>
    </source>
</evidence>
<evidence type="ECO:0000313" key="7">
    <source>
        <dbReference type="EMBL" id="MEN7549303.1"/>
    </source>
</evidence>
<dbReference type="EMBL" id="JBDKWZ010000008">
    <property type="protein sequence ID" value="MEN7549303.1"/>
    <property type="molecule type" value="Genomic_DNA"/>
</dbReference>
<organism evidence="7 8">
    <name type="scientific">Rapidithrix thailandica</name>
    <dbReference type="NCBI Taxonomy" id="413964"/>
    <lineage>
        <taxon>Bacteria</taxon>
        <taxon>Pseudomonadati</taxon>
        <taxon>Bacteroidota</taxon>
        <taxon>Cytophagia</taxon>
        <taxon>Cytophagales</taxon>
        <taxon>Flammeovirgaceae</taxon>
        <taxon>Rapidithrix</taxon>
    </lineage>
</organism>
<dbReference type="SMART" id="SM00507">
    <property type="entry name" value="HNHc"/>
    <property type="match status" value="1"/>
</dbReference>
<dbReference type="Gene3D" id="1.10.30.50">
    <property type="match status" value="1"/>
</dbReference>
<evidence type="ECO:0000256" key="4">
    <source>
        <dbReference type="ARBA" id="ARBA00040194"/>
    </source>
</evidence>
<dbReference type="Pfam" id="PF01844">
    <property type="entry name" value="HNH"/>
    <property type="match status" value="1"/>
</dbReference>
<dbReference type="GO" id="GO:0016787">
    <property type="term" value="F:hydrolase activity"/>
    <property type="evidence" value="ECO:0007669"/>
    <property type="project" value="UniProtKB-KW"/>
</dbReference>
<keyword evidence="1" id="KW-0540">Nuclease</keyword>
<dbReference type="GO" id="GO:0003676">
    <property type="term" value="F:nucleic acid binding"/>
    <property type="evidence" value="ECO:0007669"/>
    <property type="project" value="InterPro"/>
</dbReference>
<comment type="similarity">
    <text evidence="3">Belongs to the HNH nuclease family.</text>
</comment>
<feature type="region of interest" description="Disordered" evidence="5">
    <location>
        <begin position="1"/>
        <end position="30"/>
    </location>
</feature>
<dbReference type="RefSeq" id="WP_346822079.1">
    <property type="nucleotide sequence ID" value="NZ_JBDKWZ010000008.1"/>
</dbReference>
<accession>A0AAW9SD59</accession>
<evidence type="ECO:0000256" key="5">
    <source>
        <dbReference type="SAM" id="MobiDB-lite"/>
    </source>
</evidence>
<dbReference type="AlphaFoldDB" id="A0AAW9SD59"/>
<feature type="domain" description="HNH nuclease" evidence="6">
    <location>
        <begin position="39"/>
        <end position="100"/>
    </location>
</feature>
<proteinExistence type="inferred from homology"/>
<evidence type="ECO:0000256" key="2">
    <source>
        <dbReference type="ARBA" id="ARBA00022801"/>
    </source>
</evidence>
<dbReference type="GO" id="GO:0008270">
    <property type="term" value="F:zinc ion binding"/>
    <property type="evidence" value="ECO:0007669"/>
    <property type="project" value="InterPro"/>
</dbReference>
<protein>
    <recommendedName>
        <fullName evidence="4">Putative HNH nuclease YajD</fullName>
    </recommendedName>
</protein>
<keyword evidence="8" id="KW-1185">Reference proteome</keyword>
<dbReference type="PANTHER" id="PTHR41286:SF1">
    <property type="entry name" value="HNH NUCLEASE YAJD-RELATED"/>
    <property type="match status" value="1"/>
</dbReference>
<evidence type="ECO:0000259" key="6">
    <source>
        <dbReference type="SMART" id="SM00507"/>
    </source>
</evidence>
<name>A0AAW9SD59_9BACT</name>
<gene>
    <name evidence="7" type="ORF">AAG747_15370</name>
</gene>
<reference evidence="7 8" key="1">
    <citation type="submission" date="2024-04" db="EMBL/GenBank/DDBJ databases">
        <title>Novel genus in family Flammeovirgaceae.</title>
        <authorList>
            <person name="Nguyen T.H."/>
            <person name="Vuong T.Q."/>
            <person name="Le H."/>
            <person name="Kim S.-G."/>
        </authorList>
    </citation>
    <scope>NUCLEOTIDE SEQUENCE [LARGE SCALE GENOMIC DNA]</scope>
    <source>
        <strain evidence="7 8">JCM 23209</strain>
    </source>
</reference>
<keyword evidence="7" id="KW-0255">Endonuclease</keyword>
<dbReference type="CDD" id="cd00085">
    <property type="entry name" value="HNHc"/>
    <property type="match status" value="1"/>
</dbReference>
<sequence>MPRLIKKKRERWWARSQKTGRQAGRKEKSKFYHTSRWRKLARQILIRDNYLCQACKRKGVLTAVGEKPRDHAIDHIQAVRQGGDFWDPHNLETLCAGCHNRKSGKERHQA</sequence>
<dbReference type="GO" id="GO:0004519">
    <property type="term" value="F:endonuclease activity"/>
    <property type="evidence" value="ECO:0007669"/>
    <property type="project" value="UniProtKB-KW"/>
</dbReference>
<dbReference type="Proteomes" id="UP001403385">
    <property type="component" value="Unassembled WGS sequence"/>
</dbReference>
<evidence type="ECO:0000256" key="3">
    <source>
        <dbReference type="ARBA" id="ARBA00038412"/>
    </source>
</evidence>
<comment type="caution">
    <text evidence="7">The sequence shown here is derived from an EMBL/GenBank/DDBJ whole genome shotgun (WGS) entry which is preliminary data.</text>
</comment>
<dbReference type="PANTHER" id="PTHR41286">
    <property type="entry name" value="HNH NUCLEASE YAJD-RELATED"/>
    <property type="match status" value="1"/>
</dbReference>
<dbReference type="InterPro" id="IPR003615">
    <property type="entry name" value="HNH_nuc"/>
</dbReference>
<dbReference type="InterPro" id="IPR002711">
    <property type="entry name" value="HNH"/>
</dbReference>
<feature type="compositionally biased region" description="Basic residues" evidence="5">
    <location>
        <begin position="1"/>
        <end position="10"/>
    </location>
</feature>
<dbReference type="GO" id="GO:0005829">
    <property type="term" value="C:cytosol"/>
    <property type="evidence" value="ECO:0007669"/>
    <property type="project" value="TreeGrafter"/>
</dbReference>
<keyword evidence="2" id="KW-0378">Hydrolase</keyword>